<protein>
    <recommendedName>
        <fullName evidence="4">Lipoprotein LpqB beta-propeller domain-containing protein</fullName>
    </recommendedName>
</protein>
<feature type="chain" id="PRO_5037533401" description="Lipoprotein LpqB beta-propeller domain-containing protein" evidence="1">
    <location>
        <begin position="27"/>
        <end position="383"/>
    </location>
</feature>
<dbReference type="Proteomes" id="UP000620075">
    <property type="component" value="Unassembled WGS sequence"/>
</dbReference>
<evidence type="ECO:0008006" key="4">
    <source>
        <dbReference type="Google" id="ProtNLM"/>
    </source>
</evidence>
<dbReference type="SUPFAM" id="SSF75011">
    <property type="entry name" value="3-carboxy-cis,cis-mucoante lactonizing enzyme"/>
    <property type="match status" value="1"/>
</dbReference>
<organism evidence="2 3">
    <name type="scientific">Candidatus Dormiibacter inghamiae</name>
    <dbReference type="NCBI Taxonomy" id="3127013"/>
    <lineage>
        <taxon>Bacteria</taxon>
        <taxon>Bacillati</taxon>
        <taxon>Candidatus Dormiibacterota</taxon>
        <taxon>Candidatus Dormibacteria</taxon>
        <taxon>Candidatus Dormibacterales</taxon>
        <taxon>Candidatus Dormibacteraceae</taxon>
        <taxon>Candidatus Dormiibacter</taxon>
    </lineage>
</organism>
<accession>A0A934KG49</accession>
<sequence>MVRRGGTGLRAWARSTLAGVSVALLAGGCSAGSPSNTSSSSVPSASTAQAVHGEVMVALEPGPRAQPIHNRISLRRPDGSVIVSHSFTPRSAPRVNFAAPVLAPEATVIDGHAYYADGEGRVRALAVDGIEQQVAQFPLTGSQQSLSFAVSPDGSRLVGAVFTWPEPSPSPGQAFGPGNFALDIYTSSPGQAATRIRHQEWPQTEPPTDAVTVVGWALAGPVVTTDMPPATQQSSPGLWFWGHVSTLGPDGRPQRQLGGSGCRAVAVNPDGTVLCVSQSASAQTRNPDGSLLFEAKKPGDGGFTLSPDGQRVTAGTQVAGKDGRVVQLPSTFVGQGWLDSQTVIGVQATPQGESNVDELKLASPRQVKDLGFQGLFVGAFNVP</sequence>
<reference evidence="2 3" key="1">
    <citation type="submission" date="2020-10" db="EMBL/GenBank/DDBJ databases">
        <title>Ca. Dormibacterota MAGs.</title>
        <authorList>
            <person name="Montgomery K."/>
        </authorList>
    </citation>
    <scope>NUCLEOTIDE SEQUENCE [LARGE SCALE GENOMIC DNA]</scope>
    <source>
        <strain evidence="2">SC8811_S16_3</strain>
    </source>
</reference>
<evidence type="ECO:0000256" key="1">
    <source>
        <dbReference type="SAM" id="SignalP"/>
    </source>
</evidence>
<keyword evidence="1" id="KW-0732">Signal</keyword>
<dbReference type="RefSeq" id="WP_338181181.1">
    <property type="nucleotide sequence ID" value="NZ_JAEKNQ010000053.1"/>
</dbReference>
<evidence type="ECO:0000313" key="3">
    <source>
        <dbReference type="Proteomes" id="UP000620075"/>
    </source>
</evidence>
<name>A0A934KG49_9BACT</name>
<gene>
    <name evidence="2" type="ORF">JF888_13075</name>
</gene>
<comment type="caution">
    <text evidence="2">The sequence shown here is derived from an EMBL/GenBank/DDBJ whole genome shotgun (WGS) entry which is preliminary data.</text>
</comment>
<proteinExistence type="predicted"/>
<dbReference type="AlphaFoldDB" id="A0A934KG49"/>
<evidence type="ECO:0000313" key="2">
    <source>
        <dbReference type="EMBL" id="MBJ7604105.1"/>
    </source>
</evidence>
<dbReference type="EMBL" id="JAEKNQ010000053">
    <property type="protein sequence ID" value="MBJ7604105.1"/>
    <property type="molecule type" value="Genomic_DNA"/>
</dbReference>
<feature type="signal peptide" evidence="1">
    <location>
        <begin position="1"/>
        <end position="26"/>
    </location>
</feature>
<dbReference type="PROSITE" id="PS51257">
    <property type="entry name" value="PROKAR_LIPOPROTEIN"/>
    <property type="match status" value="1"/>
</dbReference>